<dbReference type="AlphaFoldDB" id="A0ABD5WC75"/>
<proteinExistence type="predicted"/>
<protein>
    <submittedName>
        <fullName evidence="1">Uncharacterized protein</fullName>
    </submittedName>
</protein>
<reference evidence="1 2" key="1">
    <citation type="journal article" date="2019" name="Int. J. Syst. Evol. Microbiol.">
        <title>The Global Catalogue of Microorganisms (GCM) 10K type strain sequencing project: providing services to taxonomists for standard genome sequencing and annotation.</title>
        <authorList>
            <consortium name="The Broad Institute Genomics Platform"/>
            <consortium name="The Broad Institute Genome Sequencing Center for Infectious Disease"/>
            <person name="Wu L."/>
            <person name="Ma J."/>
        </authorList>
    </citation>
    <scope>NUCLEOTIDE SEQUENCE [LARGE SCALE GENOMIC DNA]</scope>
    <source>
        <strain evidence="1 2">DT31</strain>
    </source>
</reference>
<dbReference type="RefSeq" id="WP_284030395.1">
    <property type="nucleotide sequence ID" value="NZ_CP126154.1"/>
</dbReference>
<sequence>MSDETLWWGQPLDARRYHIFEGEGAPESLCGGWLLPYDGHDPEVSEGDTFTDGQDCKECARKAGVLDE</sequence>
<evidence type="ECO:0000313" key="1">
    <source>
        <dbReference type="EMBL" id="MFC7069477.1"/>
    </source>
</evidence>
<dbReference type="GeneID" id="81125228"/>
<gene>
    <name evidence="1" type="ORF">ACFQL9_07485</name>
</gene>
<organism evidence="1 2">
    <name type="scientific">Halobaculum lipolyticum</name>
    <dbReference type="NCBI Taxonomy" id="3032001"/>
    <lineage>
        <taxon>Archaea</taxon>
        <taxon>Methanobacteriati</taxon>
        <taxon>Methanobacteriota</taxon>
        <taxon>Stenosarchaea group</taxon>
        <taxon>Halobacteria</taxon>
        <taxon>Halobacteriales</taxon>
        <taxon>Haloferacaceae</taxon>
        <taxon>Halobaculum</taxon>
    </lineage>
</organism>
<comment type="caution">
    <text evidence="1">The sequence shown here is derived from an EMBL/GenBank/DDBJ whole genome shotgun (WGS) entry which is preliminary data.</text>
</comment>
<dbReference type="EMBL" id="JBHTAH010000005">
    <property type="protein sequence ID" value="MFC7069477.1"/>
    <property type="molecule type" value="Genomic_DNA"/>
</dbReference>
<dbReference type="Proteomes" id="UP001596461">
    <property type="component" value="Unassembled WGS sequence"/>
</dbReference>
<name>A0ABD5WC75_9EURY</name>
<accession>A0ABD5WC75</accession>
<evidence type="ECO:0000313" key="2">
    <source>
        <dbReference type="Proteomes" id="UP001596461"/>
    </source>
</evidence>
<keyword evidence="2" id="KW-1185">Reference proteome</keyword>